<feature type="domain" description="Two component regulator three Y" evidence="1">
    <location>
        <begin position="314"/>
        <end position="376"/>
    </location>
</feature>
<sequence length="667" mass="78434">MNTIDIDFNLPSPQQKNTPIEIKAICEEDVLYKFLIGQGGIWESFNEFSEENKILWTPKEDGQYFILVQCKEKNGSKPFDFYNKVSYSVGEETTNFINNIVCDKSTYKVGDKLELIVESECKDLLYRYWILNNGSWEMIKDYYGDNILVFTLNNEGECEILVECKEISSQKKFDEAKTISINVEKLECVEITNFKCLTQDDVIVNRELIFKVDTKQDESRMILYKFYKINEEGKSKLVQDYSSKKIVSFVEKFPGKYKILCMAKDMYSKDQWDDRAIINYEVKPYKDVVIKNVVTDLASPQLRGREVNIKVLAEGGQNLLYKFIIDGNCSVDSGYINTPEFTWKTEYEGEYIIEVFVKDSSFNDQYEASAKISYIVDKEFYIPLRIKDVCLNNKKNYVKNRPINIEVITEGGISPLYNFVIYEGTTEVAKIDFNNCNWVNFTPEKAAEYRMDIKVKDKYSIKEFDNHRTLFFDVKEFIPAKIDYVLLDLKEYYRVDDEIFIEVIAENTRNILLRYNLYINDELVESTDYSMKKHYKIIPRCSGKYTLEALARNESSKKEYDSKKSVSLLVHNSMPITDTEIKLNRIRGKINEDLTFNAYCKGGKDVCYEFYLSYEEQWKRVQRYSKKDFYSFIPFKEGKYSVLVLSKSSCKSVAYEDYNIYEFYVDK</sequence>
<feature type="domain" description="Two component regulator three Y" evidence="1">
    <location>
        <begin position="217"/>
        <end position="283"/>
    </location>
</feature>
<dbReference type="RefSeq" id="WP_177199500.1">
    <property type="nucleotide sequence ID" value="NZ_FOKI01000062.1"/>
</dbReference>
<protein>
    <submittedName>
        <fullName evidence="2">Y_Y_Y domain-containing protein</fullName>
    </submittedName>
</protein>
<dbReference type="InterPro" id="IPR011123">
    <property type="entry name" value="Y_Y_Y"/>
</dbReference>
<accession>A0A1I1B5H4</accession>
<feature type="domain" description="Two component regulator three Y" evidence="1">
    <location>
        <begin position="123"/>
        <end position="183"/>
    </location>
</feature>
<dbReference type="AlphaFoldDB" id="A0A1I1B5H4"/>
<feature type="domain" description="Two component regulator three Y" evidence="1">
    <location>
        <begin position="28"/>
        <end position="88"/>
    </location>
</feature>
<dbReference type="Proteomes" id="UP000198619">
    <property type="component" value="Unassembled WGS sequence"/>
</dbReference>
<keyword evidence="3" id="KW-1185">Reference proteome</keyword>
<dbReference type="EMBL" id="FOKI01000062">
    <property type="protein sequence ID" value="SFB44886.1"/>
    <property type="molecule type" value="Genomic_DNA"/>
</dbReference>
<evidence type="ECO:0000259" key="1">
    <source>
        <dbReference type="Pfam" id="PF07495"/>
    </source>
</evidence>
<reference evidence="2 3" key="1">
    <citation type="submission" date="2016-10" db="EMBL/GenBank/DDBJ databases">
        <authorList>
            <person name="de Groot N.N."/>
        </authorList>
    </citation>
    <scope>NUCLEOTIDE SEQUENCE [LARGE SCALE GENOMIC DNA]</scope>
    <source>
        <strain evidence="2 3">DSM 12271</strain>
    </source>
</reference>
<proteinExistence type="predicted"/>
<name>A0A1I1B5H4_9CLOT</name>
<dbReference type="Pfam" id="PF07495">
    <property type="entry name" value="Y_Y_Y"/>
    <property type="match status" value="5"/>
</dbReference>
<feature type="domain" description="Two component regulator three Y" evidence="1">
    <location>
        <begin position="505"/>
        <end position="568"/>
    </location>
</feature>
<organism evidence="2 3">
    <name type="scientific">Clostridium frigidicarnis</name>
    <dbReference type="NCBI Taxonomy" id="84698"/>
    <lineage>
        <taxon>Bacteria</taxon>
        <taxon>Bacillati</taxon>
        <taxon>Bacillota</taxon>
        <taxon>Clostridia</taxon>
        <taxon>Eubacteriales</taxon>
        <taxon>Clostridiaceae</taxon>
        <taxon>Clostridium</taxon>
    </lineage>
</organism>
<gene>
    <name evidence="2" type="ORF">SAMN04488528_10622</name>
</gene>
<dbReference type="STRING" id="84698.SAMN04488528_10622"/>
<evidence type="ECO:0000313" key="3">
    <source>
        <dbReference type="Proteomes" id="UP000198619"/>
    </source>
</evidence>
<evidence type="ECO:0000313" key="2">
    <source>
        <dbReference type="EMBL" id="SFB44886.1"/>
    </source>
</evidence>